<gene>
    <name evidence="2" type="ORF">NOXIFER_224</name>
</gene>
<proteinExistence type="predicted"/>
<protein>
    <submittedName>
        <fullName evidence="2">Uncharacterized protein</fullName>
    </submittedName>
</protein>
<dbReference type="Proteomes" id="UP000224829">
    <property type="component" value="Segment"/>
</dbReference>
<feature type="region of interest" description="Disordered" evidence="1">
    <location>
        <begin position="1"/>
        <end position="24"/>
    </location>
</feature>
<keyword evidence="3" id="KW-1185">Reference proteome</keyword>
<dbReference type="EMBL" id="MF063068">
    <property type="protein sequence ID" value="ARV77389.1"/>
    <property type="molecule type" value="Genomic_DNA"/>
</dbReference>
<evidence type="ECO:0000313" key="2">
    <source>
        <dbReference type="EMBL" id="ARV77389.1"/>
    </source>
</evidence>
<name>A0A1Y0T0S0_9CAUD</name>
<accession>A0A1Y0T0S0</accession>
<evidence type="ECO:0000256" key="1">
    <source>
        <dbReference type="SAM" id="MobiDB-lite"/>
    </source>
</evidence>
<sequence length="44" mass="5106">MSNAPQGHSMLKKHREARSTRPLQFSARWQNVKLVFPSQEAKVQ</sequence>
<reference evidence="2 3" key="1">
    <citation type="submission" date="2017-05" db="EMBL/GenBank/DDBJ databases">
        <authorList>
            <person name="Song R."/>
            <person name="Chenine A.L."/>
            <person name="Ruprecht R.M."/>
        </authorList>
    </citation>
    <scope>NUCLEOTIDE SEQUENCE [LARGE SCALE GENOMIC DNA]</scope>
</reference>
<evidence type="ECO:0000313" key="3">
    <source>
        <dbReference type="Proteomes" id="UP000224829"/>
    </source>
</evidence>
<organism evidence="2 3">
    <name type="scientific">Pseudomonas phage Noxifer</name>
    <dbReference type="NCBI Taxonomy" id="2006684"/>
    <lineage>
        <taxon>Viruses</taxon>
        <taxon>Duplodnaviria</taxon>
        <taxon>Heunggongvirae</taxon>
        <taxon>Uroviricota</taxon>
        <taxon>Caudoviricetes</taxon>
        <taxon>Chimalliviridae</taxon>
        <taxon>Noxifervirus</taxon>
        <taxon>Noxifervirus noxifer</taxon>
    </lineage>
</organism>